<dbReference type="CDD" id="cd07726">
    <property type="entry name" value="ST1585-like_MBL-fold"/>
    <property type="match status" value="1"/>
</dbReference>
<keyword evidence="5" id="KW-1185">Reference proteome</keyword>
<organism evidence="2 5">
    <name type="scientific">Halanaeroarchaeum sulfurireducens</name>
    <dbReference type="NCBI Taxonomy" id="1604004"/>
    <lineage>
        <taxon>Archaea</taxon>
        <taxon>Methanobacteriati</taxon>
        <taxon>Methanobacteriota</taxon>
        <taxon>Stenosarchaea group</taxon>
        <taxon>Halobacteria</taxon>
        <taxon>Halobacteriales</taxon>
        <taxon>Halobacteriaceae</taxon>
        <taxon>Halanaeroarchaeum</taxon>
    </lineage>
</organism>
<proteinExistence type="predicted"/>
<dbReference type="STRING" id="1604004.HLASA_1981"/>
<dbReference type="InterPro" id="IPR001279">
    <property type="entry name" value="Metallo-B-lactamas"/>
</dbReference>
<dbReference type="InterPro" id="IPR050855">
    <property type="entry name" value="NDM-1-like"/>
</dbReference>
<dbReference type="GeneID" id="26011317"/>
<accession>A0A0F7PCP3</accession>
<sequence>MAPGDVFAVESASDVYYVDTGMYDTPEYGAVYIVDAERPAVVDTGIGTDRELVMDAIESVGIDLADLEVIAPTHVHLDHAGGTGFLAEAAPDATVYVHEMGARHLVDPSRLVEGTKAAVGDQWEFYTEPEPVPEDRITELTDGDVIDLGDRQLDVHHAPGHAPHQVVFHDAEDEAVYVADAAGVWVPELGEIHPLSPPPNFDLDKVLDSAEMIADLDPSVLLYPHFGPVDEDVQPVLAEYERVIVEWVDTIEEHLDDLGDEDAVVEHFVETNEMTAIWGERKARGETAMNVRGVLRYLQADDA</sequence>
<gene>
    <name evidence="3" type="ORF">HLASA_1981</name>
    <name evidence="2" type="ORF">HLASF_1995</name>
</gene>
<dbReference type="KEGG" id="hsf:HLASA_1981"/>
<dbReference type="InterPro" id="IPR037482">
    <property type="entry name" value="ST1585_MBL-fold"/>
</dbReference>
<dbReference type="EMBL" id="CP011564">
    <property type="protein sequence ID" value="ALG82856.1"/>
    <property type="molecule type" value="Genomic_DNA"/>
</dbReference>
<feature type="domain" description="Metallo-beta-lactamase" evidence="1">
    <location>
        <begin position="28"/>
        <end position="225"/>
    </location>
</feature>
<dbReference type="Gene3D" id="3.60.15.10">
    <property type="entry name" value="Ribonuclease Z/Hydroxyacylglutathione hydrolase-like"/>
    <property type="match status" value="1"/>
</dbReference>
<dbReference type="SMART" id="SM00849">
    <property type="entry name" value="Lactamase_B"/>
    <property type="match status" value="1"/>
</dbReference>
<evidence type="ECO:0000313" key="4">
    <source>
        <dbReference type="Proteomes" id="UP000060390"/>
    </source>
</evidence>
<dbReference type="Proteomes" id="UP000060390">
    <property type="component" value="Chromosome"/>
</dbReference>
<dbReference type="PANTHER" id="PTHR42951:SF4">
    <property type="entry name" value="ACYL-COENZYME A THIOESTERASE MBLAC2"/>
    <property type="match status" value="1"/>
</dbReference>
<dbReference type="OrthoDB" id="197151at2157"/>
<evidence type="ECO:0000313" key="5">
    <source>
        <dbReference type="Proteomes" id="UP000069906"/>
    </source>
</evidence>
<keyword evidence="2" id="KW-0378">Hydrolase</keyword>
<dbReference type="GO" id="GO:0016787">
    <property type="term" value="F:hydrolase activity"/>
    <property type="evidence" value="ECO:0007669"/>
    <property type="project" value="UniProtKB-KW"/>
</dbReference>
<protein>
    <submittedName>
        <fullName evidence="2">Metallo-beta-lactamase family hydrolase</fullName>
    </submittedName>
</protein>
<dbReference type="SUPFAM" id="SSF56281">
    <property type="entry name" value="Metallo-hydrolase/oxidoreductase"/>
    <property type="match status" value="1"/>
</dbReference>
<dbReference type="AlphaFoldDB" id="A0A0F7PCP3"/>
<evidence type="ECO:0000259" key="1">
    <source>
        <dbReference type="SMART" id="SM00849"/>
    </source>
</evidence>
<dbReference type="InterPro" id="IPR036866">
    <property type="entry name" value="RibonucZ/Hydroxyglut_hydro"/>
</dbReference>
<reference evidence="3 4" key="3">
    <citation type="journal article" date="2016" name="Stand. Genomic Sci.">
        <title>Complete genome sequence of 'Halanaeroarchaeum sulfurireducens' M27-SA2, a sulfur-reducing and acetate-oxidizing haloarchaeon from the deep-sea hypersaline anoxic lake Medee.</title>
        <authorList>
            <person name="Messina E."/>
            <person name="Sorokin D.Y."/>
            <person name="Kublanov I.V."/>
            <person name="Toshchakov S."/>
            <person name="Lopatina A."/>
            <person name="Arcadi E."/>
            <person name="Smedile F."/>
            <person name="La Spada G."/>
            <person name="La Cono V."/>
            <person name="Yakimov M.M."/>
        </authorList>
    </citation>
    <scope>NUCLEOTIDE SEQUENCE [LARGE SCALE GENOMIC DNA]</scope>
    <source>
        <strain evidence="3 4">M27-SA2</strain>
    </source>
</reference>
<dbReference type="EMBL" id="CP008874">
    <property type="protein sequence ID" value="AKH98462.1"/>
    <property type="molecule type" value="Genomic_DNA"/>
</dbReference>
<dbReference type="PATRIC" id="fig|1604004.4.peg.2092"/>
<dbReference type="HOGENOM" id="CLU_061385_1_0_2"/>
<evidence type="ECO:0000313" key="3">
    <source>
        <dbReference type="EMBL" id="ALG82856.1"/>
    </source>
</evidence>
<dbReference type="Pfam" id="PF00753">
    <property type="entry name" value="Lactamase_B"/>
    <property type="match status" value="1"/>
</dbReference>
<reference evidence="2 5" key="1">
    <citation type="journal article" date="2015" name="ISME J.">
        <title>Elemental sulfur and acetate can support life of a novel strictly anaerobic haloarchaeon.</title>
        <authorList>
            <person name="Sorokin D.Y."/>
            <person name="Kublanov I.V."/>
            <person name="Gavrilov S.N."/>
            <person name="Rojo D."/>
            <person name="Roman P."/>
            <person name="Golyshin P.N."/>
            <person name="Slepak V.Z."/>
            <person name="Smedile F."/>
            <person name="Ferrer M."/>
            <person name="Messina E."/>
            <person name="La Cono V."/>
            <person name="Yakimov M.M."/>
        </authorList>
    </citation>
    <scope>NUCLEOTIDE SEQUENCE [LARGE SCALE GENOMIC DNA]</scope>
    <source>
        <strain evidence="2 5">HSR2</strain>
    </source>
</reference>
<dbReference type="RefSeq" id="WP_050049125.1">
    <property type="nucleotide sequence ID" value="NZ_CP008874.1"/>
</dbReference>
<dbReference type="Proteomes" id="UP000069906">
    <property type="component" value="Chromosome"/>
</dbReference>
<name>A0A0F7PCP3_9EURY</name>
<dbReference type="PANTHER" id="PTHR42951">
    <property type="entry name" value="METALLO-BETA-LACTAMASE DOMAIN-CONTAINING"/>
    <property type="match status" value="1"/>
</dbReference>
<dbReference type="KEGG" id="hsu:HLASF_1995"/>
<reference evidence="4" key="2">
    <citation type="submission" date="2015-05" db="EMBL/GenBank/DDBJ databases">
        <title>Complete genome sequence of Halanaeroarchaeum sulfurireducens type strain M27-SA2, a sulfate-reducer haloarchaeon from marine anoxic lake Medee.</title>
        <authorList>
            <person name="Messina E."/>
            <person name="Kublanov I.V."/>
            <person name="Toshchakov S."/>
            <person name="Arcadi E."/>
            <person name="La Spada G."/>
            <person name="La Cono V."/>
            <person name="Yakimov M.M."/>
        </authorList>
    </citation>
    <scope>NUCLEOTIDE SEQUENCE [LARGE SCALE GENOMIC DNA]</scope>
    <source>
        <strain evidence="4">M27-SA2</strain>
    </source>
</reference>
<evidence type="ECO:0000313" key="2">
    <source>
        <dbReference type="EMBL" id="AKH98462.1"/>
    </source>
</evidence>